<evidence type="ECO:0000313" key="1">
    <source>
        <dbReference type="EMBL" id="JAH56494.1"/>
    </source>
</evidence>
<organism evidence="1">
    <name type="scientific">Anguilla anguilla</name>
    <name type="common">European freshwater eel</name>
    <name type="synonym">Muraena anguilla</name>
    <dbReference type="NCBI Taxonomy" id="7936"/>
    <lineage>
        <taxon>Eukaryota</taxon>
        <taxon>Metazoa</taxon>
        <taxon>Chordata</taxon>
        <taxon>Craniata</taxon>
        <taxon>Vertebrata</taxon>
        <taxon>Euteleostomi</taxon>
        <taxon>Actinopterygii</taxon>
        <taxon>Neopterygii</taxon>
        <taxon>Teleostei</taxon>
        <taxon>Anguilliformes</taxon>
        <taxon>Anguillidae</taxon>
        <taxon>Anguilla</taxon>
    </lineage>
</organism>
<protein>
    <submittedName>
        <fullName evidence="1">Uncharacterized protein</fullName>
    </submittedName>
</protein>
<dbReference type="EMBL" id="GBXM01052083">
    <property type="protein sequence ID" value="JAH56494.1"/>
    <property type="molecule type" value="Transcribed_RNA"/>
</dbReference>
<reference evidence="1" key="2">
    <citation type="journal article" date="2015" name="Fish Shellfish Immunol.">
        <title>Early steps in the European eel (Anguilla anguilla)-Vibrio vulnificus interaction in the gills: Role of the RtxA13 toxin.</title>
        <authorList>
            <person name="Callol A."/>
            <person name="Pajuelo D."/>
            <person name="Ebbesson L."/>
            <person name="Teles M."/>
            <person name="MacKenzie S."/>
            <person name="Amaro C."/>
        </authorList>
    </citation>
    <scope>NUCLEOTIDE SEQUENCE</scope>
</reference>
<reference evidence="1" key="1">
    <citation type="submission" date="2014-11" db="EMBL/GenBank/DDBJ databases">
        <authorList>
            <person name="Amaro Gonzalez C."/>
        </authorList>
    </citation>
    <scope>NUCLEOTIDE SEQUENCE</scope>
</reference>
<sequence>MSYLSFFIGYCFSEKQTTDCSVA</sequence>
<accession>A0A0E9TS09</accession>
<proteinExistence type="predicted"/>
<name>A0A0E9TS09_ANGAN</name>
<dbReference type="AlphaFoldDB" id="A0A0E9TS09"/>